<dbReference type="Proteomes" id="UP000002316">
    <property type="component" value="Chromosome 9"/>
</dbReference>
<keyword evidence="1" id="KW-0472">Membrane</keyword>
<gene>
    <name evidence="2" type="ORF">TbgDal_IX1600</name>
</gene>
<dbReference type="KEGG" id="tbg:TbgDal_IX1600"/>
<sequence length="128" mass="13659">MRGGVGVLSPCGVCWRCASIGCHRCGSTTPSQVFLLRVVATQGLPCRGELPEHAPTCSFPPSYPMGSECGCCCCSCCGVWCGTNSFETAAEGRRILCLFIFGPSTLFSFCGCCLFLFEKPRRGCTAIF</sequence>
<dbReference type="EMBL" id="FN554972">
    <property type="protein sequence ID" value="CBH14085.1"/>
    <property type="molecule type" value="Genomic_DNA"/>
</dbReference>
<reference evidence="3" key="1">
    <citation type="journal article" date="2010" name="PLoS Negl. Trop. Dis.">
        <title>The genome sequence of Trypanosoma brucei gambiense, causative agent of chronic human african trypanosomiasis.</title>
        <authorList>
            <person name="Jackson A.P."/>
            <person name="Sanders M."/>
            <person name="Berry A."/>
            <person name="McQuillan J."/>
            <person name="Aslett M.A."/>
            <person name="Quail M.A."/>
            <person name="Chukualim B."/>
            <person name="Capewell P."/>
            <person name="MacLeod A."/>
            <person name="Melville S.E."/>
            <person name="Gibson W."/>
            <person name="Barry J.D."/>
            <person name="Berriman M."/>
            <person name="Hertz-Fowler C."/>
        </authorList>
    </citation>
    <scope>NUCLEOTIDE SEQUENCE [LARGE SCALE GENOMIC DNA]</scope>
    <source>
        <strain evidence="3">MHOM/CI/86/DAL972</strain>
    </source>
</reference>
<dbReference type="GeneID" id="23860144"/>
<keyword evidence="1" id="KW-1133">Transmembrane helix</keyword>
<feature type="transmembrane region" description="Helical" evidence="1">
    <location>
        <begin position="95"/>
        <end position="117"/>
    </location>
</feature>
<evidence type="ECO:0000313" key="3">
    <source>
        <dbReference type="Proteomes" id="UP000002316"/>
    </source>
</evidence>
<dbReference type="RefSeq" id="XP_011776356.1">
    <property type="nucleotide sequence ID" value="XM_011778054.1"/>
</dbReference>
<dbReference type="AlphaFoldDB" id="C9ZXE1"/>
<protein>
    <submittedName>
        <fullName evidence="2">Uncharacterized protein</fullName>
    </submittedName>
</protein>
<name>C9ZXE1_TRYB9</name>
<keyword evidence="1" id="KW-0812">Transmembrane</keyword>
<evidence type="ECO:0000313" key="2">
    <source>
        <dbReference type="EMBL" id="CBH14085.1"/>
    </source>
</evidence>
<accession>C9ZXE1</accession>
<organism evidence="2 3">
    <name type="scientific">Trypanosoma brucei gambiense (strain MHOM/CI/86/DAL972)</name>
    <dbReference type="NCBI Taxonomy" id="679716"/>
    <lineage>
        <taxon>Eukaryota</taxon>
        <taxon>Discoba</taxon>
        <taxon>Euglenozoa</taxon>
        <taxon>Kinetoplastea</taxon>
        <taxon>Metakinetoplastina</taxon>
        <taxon>Trypanosomatida</taxon>
        <taxon>Trypanosomatidae</taxon>
        <taxon>Trypanosoma</taxon>
    </lineage>
</organism>
<proteinExistence type="predicted"/>
<evidence type="ECO:0000256" key="1">
    <source>
        <dbReference type="SAM" id="Phobius"/>
    </source>
</evidence>